<dbReference type="PANTHER" id="PTHR24369">
    <property type="entry name" value="ANTIGEN BSP, PUTATIVE-RELATED"/>
    <property type="match status" value="1"/>
</dbReference>
<gene>
    <name evidence="4" type="ORF">GSLYS_00012858001</name>
</gene>
<evidence type="ECO:0000256" key="1">
    <source>
        <dbReference type="ARBA" id="ARBA00022614"/>
    </source>
</evidence>
<dbReference type="InterPro" id="IPR003591">
    <property type="entry name" value="Leu-rich_rpt_typical-subtyp"/>
</dbReference>
<comment type="caution">
    <text evidence="4">The sequence shown here is derived from an EMBL/GenBank/DDBJ whole genome shotgun (WGS) entry which is preliminary data.</text>
</comment>
<reference evidence="4 5" key="1">
    <citation type="submission" date="2024-04" db="EMBL/GenBank/DDBJ databases">
        <authorList>
            <consortium name="Genoscope - CEA"/>
            <person name="William W."/>
        </authorList>
    </citation>
    <scope>NUCLEOTIDE SEQUENCE [LARGE SCALE GENOMIC DNA]</scope>
</reference>
<organism evidence="4 5">
    <name type="scientific">Lymnaea stagnalis</name>
    <name type="common">Great pond snail</name>
    <name type="synonym">Helix stagnalis</name>
    <dbReference type="NCBI Taxonomy" id="6523"/>
    <lineage>
        <taxon>Eukaryota</taxon>
        <taxon>Metazoa</taxon>
        <taxon>Spiralia</taxon>
        <taxon>Lophotrochozoa</taxon>
        <taxon>Mollusca</taxon>
        <taxon>Gastropoda</taxon>
        <taxon>Heterobranchia</taxon>
        <taxon>Euthyneura</taxon>
        <taxon>Panpulmonata</taxon>
        <taxon>Hygrophila</taxon>
        <taxon>Lymnaeoidea</taxon>
        <taxon>Lymnaeidae</taxon>
        <taxon>Lymnaea</taxon>
    </lineage>
</organism>
<dbReference type="SMART" id="SM00369">
    <property type="entry name" value="LRR_TYP"/>
    <property type="match status" value="5"/>
</dbReference>
<dbReference type="SUPFAM" id="SSF52058">
    <property type="entry name" value="L domain-like"/>
    <property type="match status" value="2"/>
</dbReference>
<dbReference type="EMBL" id="CAXITT010000323">
    <property type="protein sequence ID" value="CAL1539037.1"/>
    <property type="molecule type" value="Genomic_DNA"/>
</dbReference>
<dbReference type="InterPro" id="IPR050541">
    <property type="entry name" value="LRR_TM_domain-containing"/>
</dbReference>
<dbReference type="AlphaFoldDB" id="A0AAV2HZZ5"/>
<dbReference type="InterPro" id="IPR032675">
    <property type="entry name" value="LRR_dom_sf"/>
</dbReference>
<protein>
    <submittedName>
        <fullName evidence="4">Uncharacterized protein</fullName>
    </submittedName>
</protein>
<name>A0AAV2HZZ5_LYMST</name>
<proteinExistence type="predicted"/>
<dbReference type="InterPro" id="IPR001611">
    <property type="entry name" value="Leu-rich_rpt"/>
</dbReference>
<sequence>ILSLQNNLISRIHNVAFRGFINLQTLDLSQNLIQRIDVNAFSGLRRLKMLNLYDNFIALYNNSHADEIFADLHSLRELHLHGNFGHQTNHHQTTPCHQPNLPDYPDGALSRIASLEKIFMDGLPAPAYPGKGFRNLTKLSFVKPLELVFDYCTISRIHPAAFARVSSLQNLSLIYSRLNFENFTEASASLNQTHTKKLDLSGTHSGPDKFVQIRSEWFVHLMNTSLQILILDHNSIIDFEPRFFTILPRTITSLSLVDNAIITLTLLYSINWMTSLQIFDGRSQNNYTADLGFSSNQTGQIISNKTFNGEKRIEQLITLKVLYHLQESYCPTYRSGYIFPDLNRTHNTTVMLPESLTELRLGNVKLGYAVPRINIWRSVLLYLDLSNNYLWCLDGPLLGLKKLKVLDLSKNDCIALSPYFFSDMPELRALLLQYNTIGPSLEADKDGETFSKLLRLEYIDVSHNAIRTLHPKVFKQSANLQTILLNNNALQVFDIDVGSLNKLTLVDLSANALVTLPKRMMTSLDTLALSSPNLTLDLHDNDLLCDCSNTDLITW</sequence>
<feature type="non-terminal residue" evidence="4">
    <location>
        <position position="1"/>
    </location>
</feature>
<keyword evidence="2" id="KW-0732">Signal</keyword>
<keyword evidence="5" id="KW-1185">Reference proteome</keyword>
<evidence type="ECO:0000256" key="3">
    <source>
        <dbReference type="ARBA" id="ARBA00022737"/>
    </source>
</evidence>
<feature type="non-terminal residue" evidence="4">
    <location>
        <position position="555"/>
    </location>
</feature>
<keyword evidence="1" id="KW-0433">Leucine-rich repeat</keyword>
<dbReference type="PANTHER" id="PTHR24369:SF210">
    <property type="entry name" value="CHAOPTIN-RELATED"/>
    <property type="match status" value="1"/>
</dbReference>
<dbReference type="PROSITE" id="PS51450">
    <property type="entry name" value="LRR"/>
    <property type="match status" value="1"/>
</dbReference>
<evidence type="ECO:0000313" key="5">
    <source>
        <dbReference type="Proteomes" id="UP001497497"/>
    </source>
</evidence>
<evidence type="ECO:0000256" key="2">
    <source>
        <dbReference type="ARBA" id="ARBA00022729"/>
    </source>
</evidence>
<dbReference type="GO" id="GO:0005886">
    <property type="term" value="C:plasma membrane"/>
    <property type="evidence" value="ECO:0007669"/>
    <property type="project" value="TreeGrafter"/>
</dbReference>
<dbReference type="Gene3D" id="3.80.10.10">
    <property type="entry name" value="Ribonuclease Inhibitor"/>
    <property type="match status" value="4"/>
</dbReference>
<dbReference type="Pfam" id="PF13855">
    <property type="entry name" value="LRR_8"/>
    <property type="match status" value="3"/>
</dbReference>
<dbReference type="Proteomes" id="UP001497497">
    <property type="component" value="Unassembled WGS sequence"/>
</dbReference>
<accession>A0AAV2HZZ5</accession>
<keyword evidence="3" id="KW-0677">Repeat</keyword>
<evidence type="ECO:0000313" key="4">
    <source>
        <dbReference type="EMBL" id="CAL1539037.1"/>
    </source>
</evidence>